<gene>
    <name evidence="1" type="ORF">KPL81_10035</name>
</gene>
<dbReference type="Proteomes" id="UP000769617">
    <property type="component" value="Unassembled WGS sequence"/>
</dbReference>
<dbReference type="SUPFAM" id="SSF143631">
    <property type="entry name" value="ApbE-like"/>
    <property type="match status" value="1"/>
</dbReference>
<evidence type="ECO:0000313" key="2">
    <source>
        <dbReference type="Proteomes" id="UP000769617"/>
    </source>
</evidence>
<dbReference type="RefSeq" id="WP_219791799.1">
    <property type="nucleotide sequence ID" value="NZ_JAHYCA010000003.1"/>
</dbReference>
<keyword evidence="2" id="KW-1185">Reference proteome</keyword>
<comment type="caution">
    <text evidence="1">The sequence shown here is derived from an EMBL/GenBank/DDBJ whole genome shotgun (WGS) entry which is preliminary data.</text>
</comment>
<organism evidence="1 2">
    <name type="scientific">Billgrantia antri</name>
    <dbReference type="NCBI Taxonomy" id="2846777"/>
    <lineage>
        <taxon>Bacteria</taxon>
        <taxon>Pseudomonadati</taxon>
        <taxon>Pseudomonadota</taxon>
        <taxon>Gammaproteobacteria</taxon>
        <taxon>Oceanospirillales</taxon>
        <taxon>Halomonadaceae</taxon>
        <taxon>Billgrantia</taxon>
    </lineage>
</organism>
<proteinExistence type="predicted"/>
<sequence length="231" mass="25056">MALSACREQASEYYLHGTTLGTGYHITLYADLDQSQVAELEAGIQGELATLERQRSTFTQALDAAFSHFWIATPSLRQETDRVVHSLAVDRLTRWLEDHPMAPAAMLVEVGGVMRGRGKPSENGWRLSLEQAGLSGPDGARHLRLQDAALVQRFAQQDVVPLVTLSTPLAVSVVAPSASEAMQQASLLIRADPADALLLAENMDSAARVVVKTPQGIEIQHTAALEPWLEP</sequence>
<dbReference type="Gene3D" id="3.10.520.10">
    <property type="entry name" value="ApbE-like domains"/>
    <property type="match status" value="1"/>
</dbReference>
<evidence type="ECO:0008006" key="3">
    <source>
        <dbReference type="Google" id="ProtNLM"/>
    </source>
</evidence>
<dbReference type="InterPro" id="IPR003374">
    <property type="entry name" value="ApbE-like_sf"/>
</dbReference>
<reference evidence="1 2" key="1">
    <citation type="submission" date="2021-07" db="EMBL/GenBank/DDBJ databases">
        <authorList>
            <person name="So Y."/>
        </authorList>
    </citation>
    <scope>NUCLEOTIDE SEQUENCE [LARGE SCALE GENOMIC DNA]</scope>
    <source>
        <strain evidence="1 2">Y3S6</strain>
    </source>
</reference>
<name>A0ABS6ZN43_9GAMM</name>
<evidence type="ECO:0000313" key="1">
    <source>
        <dbReference type="EMBL" id="MBW6391496.1"/>
    </source>
</evidence>
<protein>
    <recommendedName>
        <fullName evidence="3">FAD:protein FMN transferase</fullName>
    </recommendedName>
</protein>
<accession>A0ABS6ZN43</accession>
<dbReference type="EMBL" id="JAHYCA010000003">
    <property type="protein sequence ID" value="MBW6391496.1"/>
    <property type="molecule type" value="Genomic_DNA"/>
</dbReference>